<keyword evidence="9" id="KW-0472">Membrane</keyword>
<evidence type="ECO:0000259" key="10">
    <source>
        <dbReference type="PROSITE" id="PS50011"/>
    </source>
</evidence>
<dbReference type="PANTHER" id="PTHR24342">
    <property type="entry name" value="SERINE/THREONINE-PROTEIN KINASE 17"/>
    <property type="match status" value="1"/>
</dbReference>
<evidence type="ECO:0000256" key="6">
    <source>
        <dbReference type="PROSITE-ProRule" id="PRU10141"/>
    </source>
</evidence>
<feature type="domain" description="Fibronectin type-III" evidence="11">
    <location>
        <begin position="6"/>
        <end position="105"/>
    </location>
</feature>
<dbReference type="PROSITE" id="PS00107">
    <property type="entry name" value="PROTEIN_KINASE_ATP"/>
    <property type="match status" value="1"/>
</dbReference>
<dbReference type="RefSeq" id="XP_006823003.1">
    <property type="nucleotide sequence ID" value="XM_006822940.1"/>
</dbReference>
<evidence type="ECO:0000256" key="4">
    <source>
        <dbReference type="ARBA" id="ARBA00022777"/>
    </source>
</evidence>
<organism evidence="12 14">
    <name type="scientific">Saccoglossus kowalevskii</name>
    <name type="common">Acorn worm</name>
    <dbReference type="NCBI Taxonomy" id="10224"/>
    <lineage>
        <taxon>Eukaryota</taxon>
        <taxon>Metazoa</taxon>
        <taxon>Hemichordata</taxon>
        <taxon>Enteropneusta</taxon>
        <taxon>Harrimaniidae</taxon>
        <taxon>Saccoglossus</taxon>
    </lineage>
</organism>
<feature type="domain" description="Protein kinase" evidence="10">
    <location>
        <begin position="136"/>
        <end position="391"/>
    </location>
</feature>
<dbReference type="InterPro" id="IPR008271">
    <property type="entry name" value="Ser/Thr_kinase_AS"/>
</dbReference>
<name>A0ABM0MSL3_SACKO</name>
<dbReference type="PRINTS" id="PR00014">
    <property type="entry name" value="FNTYPEIII"/>
</dbReference>
<dbReference type="Pfam" id="PF00041">
    <property type="entry name" value="fn3"/>
    <property type="match status" value="1"/>
</dbReference>
<keyword evidence="4" id="KW-0418">Kinase</keyword>
<dbReference type="InterPro" id="IPR003961">
    <property type="entry name" value="FN3_dom"/>
</dbReference>
<dbReference type="SUPFAM" id="SSF49265">
    <property type="entry name" value="Fibronectin type III"/>
    <property type="match status" value="1"/>
</dbReference>
<evidence type="ECO:0000259" key="11">
    <source>
        <dbReference type="PROSITE" id="PS50853"/>
    </source>
</evidence>
<feature type="transmembrane region" description="Helical" evidence="9">
    <location>
        <begin position="417"/>
        <end position="445"/>
    </location>
</feature>
<evidence type="ECO:0000256" key="2">
    <source>
        <dbReference type="ARBA" id="ARBA00022679"/>
    </source>
</evidence>
<gene>
    <name evidence="13 14" type="primary">LOC100313660</name>
</gene>
<comment type="similarity">
    <text evidence="7">Belongs to the protein kinase superfamily.</text>
</comment>
<evidence type="ECO:0000256" key="1">
    <source>
        <dbReference type="ARBA" id="ARBA00022527"/>
    </source>
</evidence>
<dbReference type="PANTHER" id="PTHR24342:SF20">
    <property type="entry name" value="MYOSIN LIGHT CHAIN KINASE, SMOOTH MUSCLE"/>
    <property type="match status" value="1"/>
</dbReference>
<dbReference type="SMART" id="SM00060">
    <property type="entry name" value="FN3"/>
    <property type="match status" value="1"/>
</dbReference>
<dbReference type="PROSITE" id="PS00108">
    <property type="entry name" value="PROTEIN_KINASE_ST"/>
    <property type="match status" value="1"/>
</dbReference>
<dbReference type="InterPro" id="IPR013783">
    <property type="entry name" value="Ig-like_fold"/>
</dbReference>
<dbReference type="InterPro" id="IPR011009">
    <property type="entry name" value="Kinase-like_dom_sf"/>
</dbReference>
<keyword evidence="9" id="KW-0812">Transmembrane</keyword>
<dbReference type="GeneID" id="100313660"/>
<sequence>MATKEPPDPPADCPFSGRVTKNSITVVWPGTTYDGGSIVTGYIVEMQKKGDKTWKVLTKDVFSTSYQATGLKENEEYLFRVSCVNSSGASKPSAVSEPIKATDEGGDEANEEDEPDEQAFEARDVKVRNTNVKEFYQIKEELGRGKFGTVNKCVEKKTKKILAAKFIKVNSKADRDEVENEISIMQILQHPKLLQLYDAFATGDSLVLILEFVSGGELFERVVAEDFQLTEKEAVFFLRQITEGVEFMHEKHILHLDMKPENILCVRPKSNKIKIIDFGLARKYNPKESLKVMFGTPEFVAPEVINYDQISEATDMWSVGVICYVLLSGLSPFMGDNDAETICNVTTAEWDFEDESFDEISDAAKDFIEKLLVLDPRERNLAKDCREHDWLKKDVASSHKISKARIRRFLARRKWQVSIFIYFYLLTLYLIWIDLFSVVVSNLFLLQFHQLYFYYPYC</sequence>
<accession>A0ABM0MSL3</accession>
<feature type="compositionally biased region" description="Acidic residues" evidence="8">
    <location>
        <begin position="104"/>
        <end position="118"/>
    </location>
</feature>
<evidence type="ECO:0000256" key="8">
    <source>
        <dbReference type="SAM" id="MobiDB-lite"/>
    </source>
</evidence>
<reference evidence="13 14" key="1">
    <citation type="submission" date="2025-05" db="UniProtKB">
        <authorList>
            <consortium name="RefSeq"/>
        </authorList>
    </citation>
    <scope>IDENTIFICATION</scope>
    <source>
        <tissue evidence="13 14">Testes</tissue>
    </source>
</reference>
<dbReference type="PROSITE" id="PS50011">
    <property type="entry name" value="PROTEIN_KINASE_DOM"/>
    <property type="match status" value="1"/>
</dbReference>
<dbReference type="SUPFAM" id="SSF56112">
    <property type="entry name" value="Protein kinase-like (PK-like)"/>
    <property type="match status" value="1"/>
</dbReference>
<evidence type="ECO:0000313" key="13">
    <source>
        <dbReference type="RefSeq" id="XP_006823003.1"/>
    </source>
</evidence>
<keyword evidence="3 6" id="KW-0547">Nucleotide-binding</keyword>
<keyword evidence="1 7" id="KW-0723">Serine/threonine-protein kinase</keyword>
<protein>
    <submittedName>
        <fullName evidence="13">Myosin light chain kinase-like protein isoform X1</fullName>
    </submittedName>
    <submittedName>
        <fullName evidence="14">Myosin light chain kinase-like protein isoform X2</fullName>
    </submittedName>
</protein>
<dbReference type="Gene3D" id="2.60.40.10">
    <property type="entry name" value="Immunoglobulins"/>
    <property type="match status" value="1"/>
</dbReference>
<evidence type="ECO:0000256" key="5">
    <source>
        <dbReference type="ARBA" id="ARBA00022840"/>
    </source>
</evidence>
<evidence type="ECO:0000313" key="14">
    <source>
        <dbReference type="RefSeq" id="XP_006823004.1"/>
    </source>
</evidence>
<dbReference type="InterPro" id="IPR017441">
    <property type="entry name" value="Protein_kinase_ATP_BS"/>
</dbReference>
<dbReference type="Proteomes" id="UP000694865">
    <property type="component" value="Unplaced"/>
</dbReference>
<keyword evidence="12" id="KW-1185">Reference proteome</keyword>
<feature type="region of interest" description="Disordered" evidence="8">
    <location>
        <begin position="86"/>
        <end position="118"/>
    </location>
</feature>
<dbReference type="Gene3D" id="1.10.510.10">
    <property type="entry name" value="Transferase(Phosphotransferase) domain 1"/>
    <property type="match status" value="1"/>
</dbReference>
<keyword evidence="5 6" id="KW-0067">ATP-binding</keyword>
<keyword evidence="9" id="KW-1133">Transmembrane helix</keyword>
<dbReference type="Pfam" id="PF00069">
    <property type="entry name" value="Pkinase"/>
    <property type="match status" value="1"/>
</dbReference>
<evidence type="ECO:0000256" key="3">
    <source>
        <dbReference type="ARBA" id="ARBA00022741"/>
    </source>
</evidence>
<dbReference type="RefSeq" id="XP_006823004.1">
    <property type="nucleotide sequence ID" value="XM_006822941.1"/>
</dbReference>
<dbReference type="SMART" id="SM00220">
    <property type="entry name" value="S_TKc"/>
    <property type="match status" value="1"/>
</dbReference>
<evidence type="ECO:0000313" key="12">
    <source>
        <dbReference type="Proteomes" id="UP000694865"/>
    </source>
</evidence>
<dbReference type="InterPro" id="IPR036116">
    <property type="entry name" value="FN3_sf"/>
</dbReference>
<dbReference type="InterPro" id="IPR000719">
    <property type="entry name" value="Prot_kinase_dom"/>
</dbReference>
<dbReference type="CDD" id="cd14103">
    <property type="entry name" value="STKc_MLCK"/>
    <property type="match status" value="1"/>
</dbReference>
<dbReference type="Gene3D" id="3.30.200.20">
    <property type="entry name" value="Phosphorylase Kinase, domain 1"/>
    <property type="match status" value="1"/>
</dbReference>
<keyword evidence="2" id="KW-0808">Transferase</keyword>
<feature type="binding site" evidence="6">
    <location>
        <position position="165"/>
    </location>
    <ligand>
        <name>ATP</name>
        <dbReference type="ChEBI" id="CHEBI:30616"/>
    </ligand>
</feature>
<dbReference type="CDD" id="cd00063">
    <property type="entry name" value="FN3"/>
    <property type="match status" value="1"/>
</dbReference>
<proteinExistence type="inferred from homology"/>
<dbReference type="PROSITE" id="PS50853">
    <property type="entry name" value="FN3"/>
    <property type="match status" value="1"/>
</dbReference>
<evidence type="ECO:0000256" key="9">
    <source>
        <dbReference type="SAM" id="Phobius"/>
    </source>
</evidence>
<evidence type="ECO:0000256" key="7">
    <source>
        <dbReference type="RuleBase" id="RU000304"/>
    </source>
</evidence>